<dbReference type="GO" id="GO:0004222">
    <property type="term" value="F:metalloendopeptidase activity"/>
    <property type="evidence" value="ECO:0007669"/>
    <property type="project" value="TreeGrafter"/>
</dbReference>
<dbReference type="EC" id="3.4.24.-" evidence="4"/>
<dbReference type="EMBL" id="FMMM01000025">
    <property type="protein sequence ID" value="SCQ19411.1"/>
    <property type="molecule type" value="Genomic_DNA"/>
</dbReference>
<dbReference type="RefSeq" id="WP_014224191.1">
    <property type="nucleotide sequence ID" value="NZ_CAJPTF010000036.1"/>
</dbReference>
<dbReference type="Pfam" id="PF01551">
    <property type="entry name" value="Peptidase_M23"/>
    <property type="match status" value="1"/>
</dbReference>
<sequence length="327" mass="37439">MGLFKSKKIYYLYNPDTLNYERVYPTARQRFFSVVRHLSIGLFFGFVVFFIFISTFSSPMESLLQKENKLLQTQYEVLDLQLTEALKVLDDIQQRDENLYRAIFQAHSIPESVRKSGFGGTNRYEYLTSLSNSELVIETTTKLDMLKKQLYIESNSLEELIAMGKKLEERSSCVPAIQPVSNKDLKRTASGYGMRIDPIYRTLRFHSGMDFSAPTGTDIYATGNGQVSFVGWRQGYGNCVIIDHGYGYKTLYGHMEKYFVRVGQKVTRGETIGTVGSTGKSTGPHLHYEVLVNNKPDNPAKYYFQDLSPEEYDHMLQISENHGQVMD</sequence>
<dbReference type="GeneID" id="34758078"/>
<feature type="transmembrane region" description="Helical" evidence="1">
    <location>
        <begin position="38"/>
        <end position="56"/>
    </location>
</feature>
<accession>A0A1D3UH44</accession>
<protein>
    <submittedName>
        <fullName evidence="3">M23 family peptidase</fullName>
    </submittedName>
    <submittedName>
        <fullName evidence="4">Murein DD-endopeptidase MepM</fullName>
        <ecNumber evidence="4">3.4.24.-</ecNumber>
    </submittedName>
</protein>
<reference evidence="4 5" key="1">
    <citation type="submission" date="2016-09" db="EMBL/GenBank/DDBJ databases">
        <authorList>
            <person name="Capua I."/>
            <person name="De Benedictis P."/>
            <person name="Joannis T."/>
            <person name="Lombin L.H."/>
            <person name="Cattoli G."/>
        </authorList>
    </citation>
    <scope>NUCLEOTIDE SEQUENCE [LARGE SCALE GENOMIC DNA]</scope>
    <source>
        <strain evidence="4 5">UB20</strain>
    </source>
</reference>
<dbReference type="Proteomes" id="UP000182057">
    <property type="component" value="Unassembled WGS sequence"/>
</dbReference>
<keyword evidence="1" id="KW-0472">Membrane</keyword>
<organism evidence="4 5">
    <name type="scientific">Tannerella forsythia</name>
    <name type="common">Bacteroides forsythus</name>
    <dbReference type="NCBI Taxonomy" id="28112"/>
    <lineage>
        <taxon>Bacteria</taxon>
        <taxon>Pseudomonadati</taxon>
        <taxon>Bacteroidota</taxon>
        <taxon>Bacteroidia</taxon>
        <taxon>Bacteroidales</taxon>
        <taxon>Tannerellaceae</taxon>
        <taxon>Tannerella</taxon>
    </lineage>
</organism>
<evidence type="ECO:0000259" key="2">
    <source>
        <dbReference type="Pfam" id="PF01551"/>
    </source>
</evidence>
<dbReference type="CDD" id="cd12797">
    <property type="entry name" value="M23_peptidase"/>
    <property type="match status" value="1"/>
</dbReference>
<evidence type="ECO:0000256" key="1">
    <source>
        <dbReference type="SAM" id="Phobius"/>
    </source>
</evidence>
<evidence type="ECO:0000313" key="4">
    <source>
        <dbReference type="EMBL" id="SCQ19411.1"/>
    </source>
</evidence>
<evidence type="ECO:0000313" key="3">
    <source>
        <dbReference type="EMBL" id="PDP42916.1"/>
    </source>
</evidence>
<dbReference type="EMBL" id="NSLJ01000033">
    <property type="protein sequence ID" value="PDP42916.1"/>
    <property type="molecule type" value="Genomic_DNA"/>
</dbReference>
<feature type="domain" description="M23ase beta-sheet core" evidence="2">
    <location>
        <begin position="204"/>
        <end position="299"/>
    </location>
</feature>
<dbReference type="Gene3D" id="2.70.70.10">
    <property type="entry name" value="Glucose Permease (Domain IIA)"/>
    <property type="match status" value="1"/>
</dbReference>
<dbReference type="OMA" id="KVKYYYD"/>
<keyword evidence="1" id="KW-0812">Transmembrane</keyword>
<dbReference type="OrthoDB" id="9810477at2"/>
<keyword evidence="1" id="KW-1133">Transmembrane helix</keyword>
<evidence type="ECO:0000313" key="6">
    <source>
        <dbReference type="Proteomes" id="UP000219259"/>
    </source>
</evidence>
<dbReference type="FunFam" id="2.70.70.10:FF:000006">
    <property type="entry name" value="M23 family peptidase"/>
    <property type="match status" value="1"/>
</dbReference>
<proteinExistence type="predicted"/>
<dbReference type="PANTHER" id="PTHR21666">
    <property type="entry name" value="PEPTIDASE-RELATED"/>
    <property type="match status" value="1"/>
</dbReference>
<gene>
    <name evidence="4" type="primary">mepM_1</name>
    <name evidence="3" type="ORF">CLI86_10925</name>
    <name evidence="4" type="ORF">TFUB20_00692</name>
</gene>
<keyword evidence="4" id="KW-0378">Hydrolase</keyword>
<dbReference type="InterPro" id="IPR016047">
    <property type="entry name" value="M23ase_b-sheet_dom"/>
</dbReference>
<dbReference type="PANTHER" id="PTHR21666:SF286">
    <property type="entry name" value="LIPOPROTEIN NLPD"/>
    <property type="match status" value="1"/>
</dbReference>
<dbReference type="AlphaFoldDB" id="A0A1D3UH44"/>
<dbReference type="Proteomes" id="UP000219259">
    <property type="component" value="Unassembled WGS sequence"/>
</dbReference>
<reference evidence="3 6" key="2">
    <citation type="submission" date="2017-09" db="EMBL/GenBank/DDBJ databases">
        <title>Phase variable restriction modification systems are present in the genome sequences of periodontal pathogens Prevotella intermedia, Tannerella forsythia and Porphyromonas gingivalis.</title>
        <authorList>
            <person name="Haigh R.D."/>
            <person name="Crawford L."/>
            <person name="Ralph J."/>
            <person name="Wanford J."/>
            <person name="Vartoukian S.R."/>
            <person name="Hijazib K."/>
            <person name="Wade W."/>
            <person name="Oggioni M.R."/>
        </authorList>
    </citation>
    <scope>NUCLEOTIDE SEQUENCE [LARGE SCALE GENOMIC DNA]</scope>
    <source>
        <strain evidence="3 6">WW11663</strain>
    </source>
</reference>
<name>A0A1D3UH44_TANFO</name>
<dbReference type="InterPro" id="IPR050570">
    <property type="entry name" value="Cell_wall_metabolism_enzyme"/>
</dbReference>
<evidence type="ECO:0000313" key="5">
    <source>
        <dbReference type="Proteomes" id="UP000182057"/>
    </source>
</evidence>
<dbReference type="SUPFAM" id="SSF51261">
    <property type="entry name" value="Duplicated hybrid motif"/>
    <property type="match status" value="1"/>
</dbReference>
<dbReference type="InterPro" id="IPR011055">
    <property type="entry name" value="Dup_hybrid_motif"/>
</dbReference>